<evidence type="ECO:0000313" key="2">
    <source>
        <dbReference type="Proteomes" id="UP000249061"/>
    </source>
</evidence>
<accession>A0A2W5TNZ8</accession>
<evidence type="ECO:0008006" key="3">
    <source>
        <dbReference type="Google" id="ProtNLM"/>
    </source>
</evidence>
<dbReference type="PROSITE" id="PS51257">
    <property type="entry name" value="PROKAR_LIPOPROTEIN"/>
    <property type="match status" value="1"/>
</dbReference>
<name>A0A2W5TNZ8_9BACT</name>
<dbReference type="EMBL" id="QFQP01000006">
    <property type="protein sequence ID" value="PZR15063.1"/>
    <property type="molecule type" value="Genomic_DNA"/>
</dbReference>
<dbReference type="InterPro" id="IPR009078">
    <property type="entry name" value="Ferritin-like_SF"/>
</dbReference>
<reference evidence="1 2" key="1">
    <citation type="submission" date="2017-08" db="EMBL/GenBank/DDBJ databases">
        <title>Infants hospitalized years apart are colonized by the same room-sourced microbial strains.</title>
        <authorList>
            <person name="Brooks B."/>
            <person name="Olm M.R."/>
            <person name="Firek B.A."/>
            <person name="Baker R."/>
            <person name="Thomas B.C."/>
            <person name="Morowitz M.J."/>
            <person name="Banfield J.F."/>
        </authorList>
    </citation>
    <scope>NUCLEOTIDE SEQUENCE [LARGE SCALE GENOMIC DNA]</scope>
    <source>
        <strain evidence="1">S2_003_000_R2_14</strain>
    </source>
</reference>
<evidence type="ECO:0000313" key="1">
    <source>
        <dbReference type="EMBL" id="PZR15063.1"/>
    </source>
</evidence>
<dbReference type="AlphaFoldDB" id="A0A2W5TNZ8"/>
<sequence>MWKFSIRELRLAVLGVSAAPLVITGCGRTLGAELDLSEVGVIPSKDGGRELDGGRPDSGVPDAGFVDAGAPDAGDPCFVVKGPDAGWIQHLAFSCGSDWPTEHHGVVDEAGSCYDSTLCQSYCGAWAYACRLLETPEPSEVVCWQGCVGRLIDGATPQFEGEGLGGVLANMAAHEGAAAIAFAQLAHEVGAHGLPSQLVDAARRAAHEERQHTRLVGSLARSRGGHFDVRRHAFEGPRSLEAIALENAREGCVRETLGAMVGLYQSLHARDAQVREVMARVSSDELGHAAWSHAVAGTLEPRLELAARRRVREARAYAVSTAAAELARSVDVQHAAALGFPDEEKLHALARALS</sequence>
<protein>
    <recommendedName>
        <fullName evidence="3">Ferritin-like domain-containing protein</fullName>
    </recommendedName>
</protein>
<dbReference type="SUPFAM" id="SSF47240">
    <property type="entry name" value="Ferritin-like"/>
    <property type="match status" value="1"/>
</dbReference>
<dbReference type="CDD" id="cd00657">
    <property type="entry name" value="Ferritin_like"/>
    <property type="match status" value="1"/>
</dbReference>
<organism evidence="1 2">
    <name type="scientific">Archangium gephyra</name>
    <dbReference type="NCBI Taxonomy" id="48"/>
    <lineage>
        <taxon>Bacteria</taxon>
        <taxon>Pseudomonadati</taxon>
        <taxon>Myxococcota</taxon>
        <taxon>Myxococcia</taxon>
        <taxon>Myxococcales</taxon>
        <taxon>Cystobacterineae</taxon>
        <taxon>Archangiaceae</taxon>
        <taxon>Archangium</taxon>
    </lineage>
</organism>
<comment type="caution">
    <text evidence="1">The sequence shown here is derived from an EMBL/GenBank/DDBJ whole genome shotgun (WGS) entry which is preliminary data.</text>
</comment>
<dbReference type="Proteomes" id="UP000249061">
    <property type="component" value="Unassembled WGS sequence"/>
</dbReference>
<gene>
    <name evidence="1" type="ORF">DI536_09835</name>
</gene>
<proteinExistence type="predicted"/>